<organism evidence="1 2">
    <name type="scientific">Rhamnella rubrinervis</name>
    <dbReference type="NCBI Taxonomy" id="2594499"/>
    <lineage>
        <taxon>Eukaryota</taxon>
        <taxon>Viridiplantae</taxon>
        <taxon>Streptophyta</taxon>
        <taxon>Embryophyta</taxon>
        <taxon>Tracheophyta</taxon>
        <taxon>Spermatophyta</taxon>
        <taxon>Magnoliopsida</taxon>
        <taxon>eudicotyledons</taxon>
        <taxon>Gunneridae</taxon>
        <taxon>Pentapetalae</taxon>
        <taxon>rosids</taxon>
        <taxon>fabids</taxon>
        <taxon>Rosales</taxon>
        <taxon>Rhamnaceae</taxon>
        <taxon>rhamnoid group</taxon>
        <taxon>Rhamneae</taxon>
        <taxon>Rhamnella</taxon>
    </lineage>
</organism>
<proteinExistence type="predicted"/>
<dbReference type="AlphaFoldDB" id="A0A8K0DUC3"/>
<comment type="caution">
    <text evidence="1">The sequence shown here is derived from an EMBL/GenBank/DDBJ whole genome shotgun (WGS) entry which is preliminary data.</text>
</comment>
<name>A0A8K0DUC3_9ROSA</name>
<reference evidence="1" key="1">
    <citation type="submission" date="2020-03" db="EMBL/GenBank/DDBJ databases">
        <title>A high-quality chromosome-level genome assembly of a woody plant with both climbing and erect habits, Rhamnella rubrinervis.</title>
        <authorList>
            <person name="Lu Z."/>
            <person name="Yang Y."/>
            <person name="Zhu X."/>
            <person name="Sun Y."/>
        </authorList>
    </citation>
    <scope>NUCLEOTIDE SEQUENCE</scope>
    <source>
        <strain evidence="1">BYM</strain>
        <tissue evidence="1">Leaf</tissue>
    </source>
</reference>
<accession>A0A8K0DUC3</accession>
<protein>
    <submittedName>
        <fullName evidence="1">Uncharacterized protein</fullName>
    </submittedName>
</protein>
<evidence type="ECO:0000313" key="1">
    <source>
        <dbReference type="EMBL" id="KAF3437420.1"/>
    </source>
</evidence>
<keyword evidence="2" id="KW-1185">Reference proteome</keyword>
<dbReference type="EMBL" id="VOIH02000009">
    <property type="protein sequence ID" value="KAF3437420.1"/>
    <property type="molecule type" value="Genomic_DNA"/>
</dbReference>
<dbReference type="OrthoDB" id="45007at2759"/>
<evidence type="ECO:0000313" key="2">
    <source>
        <dbReference type="Proteomes" id="UP000796880"/>
    </source>
</evidence>
<gene>
    <name evidence="1" type="ORF">FNV43_RR20173</name>
</gene>
<dbReference type="Proteomes" id="UP000796880">
    <property type="component" value="Unassembled WGS sequence"/>
</dbReference>
<sequence>MPTPAKDKPWYSIEQNSVHFTVLSTEHEWYRPMYSSTSGLLNIDLRFVAQVELLLLENKVSSSVLQYLPVLLVSRAMNYGIGSLRFTCSI</sequence>